<keyword evidence="3" id="KW-1185">Reference proteome</keyword>
<dbReference type="OrthoDB" id="20821at2759"/>
<dbReference type="AlphaFoldDB" id="A0A7I8W1S3"/>
<dbReference type="InterPro" id="IPR045036">
    <property type="entry name" value="Spartin-like"/>
</dbReference>
<dbReference type="PANTHER" id="PTHR21068">
    <property type="entry name" value="SPARTIN"/>
    <property type="match status" value="1"/>
</dbReference>
<dbReference type="EMBL" id="CAJFCJ010000017">
    <property type="protein sequence ID" value="CAD5122484.1"/>
    <property type="molecule type" value="Genomic_DNA"/>
</dbReference>
<organism evidence="2 3">
    <name type="scientific">Dimorphilus gyrociliatus</name>
    <dbReference type="NCBI Taxonomy" id="2664684"/>
    <lineage>
        <taxon>Eukaryota</taxon>
        <taxon>Metazoa</taxon>
        <taxon>Spiralia</taxon>
        <taxon>Lophotrochozoa</taxon>
        <taxon>Annelida</taxon>
        <taxon>Polychaeta</taxon>
        <taxon>Polychaeta incertae sedis</taxon>
        <taxon>Dinophilidae</taxon>
        <taxon>Dimorphilus</taxon>
    </lineage>
</organism>
<dbReference type="SUPFAM" id="SSF116846">
    <property type="entry name" value="MIT domain"/>
    <property type="match status" value="1"/>
</dbReference>
<evidence type="ECO:0000259" key="1">
    <source>
        <dbReference type="Pfam" id="PF06911"/>
    </source>
</evidence>
<dbReference type="GO" id="GO:0030514">
    <property type="term" value="P:negative regulation of BMP signaling pathway"/>
    <property type="evidence" value="ECO:0007669"/>
    <property type="project" value="TreeGrafter"/>
</dbReference>
<sequence>MAEAIAPPASKPSDSQISERFDIIFTKALKFVSEALLKDEEGIIQEAIDLYKTSLIFIEEALGISRGSTEGKKKKLESAKKNVVDRLKILKNQQPQSKSNNLQNQENELLEIMEIDGIETATSDENCNATELLAISEAQIFYISADGLVSAPSYPSKLGIYKFRNEADRIRTGAPAFLKVGSWTYPLVPNQSPSLQSIWGAYMFPDLEKGVDHAIGVILPDNTTLTDRQTFENLIKEYSMLSIEEGEEAVEESEDKYQRLEHKRGSEKVAEGIERTAEYIAKGVDFGVHKISGWLLKGGSAVRDRMAPTEKDVQVRPDVQKGLKTIRTCSKAAVSVSSTIVSCVGSATKHLAVYAAPHLRKGAEKVLPKSWTTPKENQECSKLDDALLIGAHGVQGAVTVYLSLEHAAFTLARGLADESVKTVKHKYGEQSGAATEDALYSAVNIGMTVNNAKNLGVKAVAKRIAKDTGKEVAKDLIKTRTEMDKPGSSKDAL</sequence>
<dbReference type="Gene3D" id="1.20.58.80">
    <property type="entry name" value="Phosphotransferase system, lactose/cellobiose-type IIA subunit"/>
    <property type="match status" value="1"/>
</dbReference>
<dbReference type="InterPro" id="IPR036181">
    <property type="entry name" value="MIT_dom_sf"/>
</dbReference>
<comment type="caution">
    <text evidence="2">The sequence shown here is derived from an EMBL/GenBank/DDBJ whole genome shotgun (WGS) entry which is preliminary data.</text>
</comment>
<reference evidence="2 3" key="1">
    <citation type="submission" date="2020-08" db="EMBL/GenBank/DDBJ databases">
        <authorList>
            <person name="Hejnol A."/>
        </authorList>
    </citation>
    <scope>NUCLEOTIDE SEQUENCE [LARGE SCALE GENOMIC DNA]</scope>
</reference>
<proteinExistence type="predicted"/>
<gene>
    <name evidence="2" type="ORF">DGYR_LOCUS10290</name>
</gene>
<feature type="domain" description="Senescence" evidence="1">
    <location>
        <begin position="272"/>
        <end position="466"/>
    </location>
</feature>
<dbReference type="Proteomes" id="UP000549394">
    <property type="component" value="Unassembled WGS sequence"/>
</dbReference>
<protein>
    <submittedName>
        <fullName evidence="2">DgyrCDS10907</fullName>
    </submittedName>
</protein>
<dbReference type="InterPro" id="IPR009686">
    <property type="entry name" value="Senescence/spartin_C"/>
</dbReference>
<evidence type="ECO:0000313" key="2">
    <source>
        <dbReference type="EMBL" id="CAD5122484.1"/>
    </source>
</evidence>
<evidence type="ECO:0000313" key="3">
    <source>
        <dbReference type="Proteomes" id="UP000549394"/>
    </source>
</evidence>
<accession>A0A7I8W1S3</accession>
<name>A0A7I8W1S3_9ANNE</name>
<dbReference type="PANTHER" id="PTHR21068:SF43">
    <property type="entry name" value="SPARTIN"/>
    <property type="match status" value="1"/>
</dbReference>
<dbReference type="GO" id="GO:0051301">
    <property type="term" value="P:cell division"/>
    <property type="evidence" value="ECO:0007669"/>
    <property type="project" value="TreeGrafter"/>
</dbReference>
<dbReference type="Pfam" id="PF06911">
    <property type="entry name" value="Senescence"/>
    <property type="match status" value="1"/>
</dbReference>
<dbReference type="GO" id="GO:0005886">
    <property type="term" value="C:plasma membrane"/>
    <property type="evidence" value="ECO:0007669"/>
    <property type="project" value="TreeGrafter"/>
</dbReference>